<gene>
    <name evidence="4" type="ORF">NESM_000315500</name>
</gene>
<keyword evidence="5" id="KW-1185">Reference proteome</keyword>
<dbReference type="SMART" id="SM00194">
    <property type="entry name" value="PTPc"/>
    <property type="match status" value="1"/>
</dbReference>
<reference evidence="4 5" key="1">
    <citation type="journal article" date="2021" name="MBio">
        <title>A New Model Trypanosomatid, Novymonas esmeraldas: Genomic Perception of Its 'Candidatus Pandoraea novymonadis' Endosymbiont.</title>
        <authorList>
            <person name="Zakharova A."/>
            <person name="Saura A."/>
            <person name="Butenko A."/>
            <person name="Podesvova L."/>
            <person name="Warmusova S."/>
            <person name="Kostygov A.Y."/>
            <person name="Nenarokova A."/>
            <person name="Lukes J."/>
            <person name="Opperdoes F.R."/>
            <person name="Yurchenko V."/>
        </authorList>
    </citation>
    <scope>NUCLEOTIDE SEQUENCE [LARGE SCALE GENOMIC DNA]</scope>
    <source>
        <strain evidence="4 5">E262AT.01</strain>
    </source>
</reference>
<dbReference type="EMBL" id="JAECZO010000030">
    <property type="protein sequence ID" value="KAK7194031.1"/>
    <property type="molecule type" value="Genomic_DNA"/>
</dbReference>
<proteinExistence type="predicted"/>
<feature type="domain" description="Tyrosine-protein phosphatase" evidence="2">
    <location>
        <begin position="31"/>
        <end position="296"/>
    </location>
</feature>
<name>A0AAW0EK58_9TRYP</name>
<sequence length="510" mass="56613">MSDEQLKEKQRFDVHLRRLGERVYPDIEDGFDRELRKLRRVDEDVRSNLDEFYTSSLGSSMAKNRFSDVKPNEGTIVRLGATSHLGDGTYINANYVDAREKFSVPFVYIATQAPMKNTVLDFWRMVYENDAAFIVMLCAVKENGKVKSETYWPPRGETYDMGVLAVTLVAENLRQDSVHRRLLLRSVRGDEKEVYHMQYVAWPDQGVPQSSATLMEMIQAIAKSPRSTQAPIVVHCSGGVGRTGVFIGLHIALAQFQLGQATISIPRIVRYLKACRSGMVRRKDQYLFLYYAVQREMERMLLSQKTGVNLLDSRPRLTVATVSRPSPAPAQIASPLVMPIPNPIRGRHMPSIFTPFRSATATYPTELHSAQIPIPSSRNAEDDAAAMENYLQRAGSPSSLGRSTSLNNPLAPSSFAEAPRPAIRQASSSFGSLSISLPREPEQHWNQSGVCRSSAGPGSESNSPIFRSTSLLHDELARQQHANRVKRFSPSLAYGTGGGSSVSFSGTPTQ</sequence>
<feature type="compositionally biased region" description="Polar residues" evidence="1">
    <location>
        <begin position="395"/>
        <end position="411"/>
    </location>
</feature>
<dbReference type="SUPFAM" id="SSF52799">
    <property type="entry name" value="(Phosphotyrosine protein) phosphatases II"/>
    <property type="match status" value="1"/>
</dbReference>
<evidence type="ECO:0000256" key="1">
    <source>
        <dbReference type="SAM" id="MobiDB-lite"/>
    </source>
</evidence>
<feature type="region of interest" description="Disordered" evidence="1">
    <location>
        <begin position="393"/>
        <end position="414"/>
    </location>
</feature>
<dbReference type="PANTHER" id="PTHR19134">
    <property type="entry name" value="RECEPTOR-TYPE TYROSINE-PROTEIN PHOSPHATASE"/>
    <property type="match status" value="1"/>
</dbReference>
<dbReference type="InterPro" id="IPR000242">
    <property type="entry name" value="PTP_cat"/>
</dbReference>
<protein>
    <submittedName>
        <fullName evidence="4">Tyrosine specific protein phosphatase</fullName>
    </submittedName>
</protein>
<evidence type="ECO:0000259" key="3">
    <source>
        <dbReference type="PROSITE" id="PS50056"/>
    </source>
</evidence>
<dbReference type="Proteomes" id="UP001430356">
    <property type="component" value="Unassembled WGS sequence"/>
</dbReference>
<comment type="caution">
    <text evidence="4">The sequence shown here is derived from an EMBL/GenBank/DDBJ whole genome shotgun (WGS) entry which is preliminary data.</text>
</comment>
<dbReference type="PANTHER" id="PTHR19134:SF449">
    <property type="entry name" value="TYROSINE-PROTEIN PHOSPHATASE 1"/>
    <property type="match status" value="1"/>
</dbReference>
<dbReference type="InterPro" id="IPR016130">
    <property type="entry name" value="Tyr_Pase_AS"/>
</dbReference>
<dbReference type="PROSITE" id="PS50055">
    <property type="entry name" value="TYR_PHOSPHATASE_PTP"/>
    <property type="match status" value="1"/>
</dbReference>
<organism evidence="4 5">
    <name type="scientific">Novymonas esmeraldas</name>
    <dbReference type="NCBI Taxonomy" id="1808958"/>
    <lineage>
        <taxon>Eukaryota</taxon>
        <taxon>Discoba</taxon>
        <taxon>Euglenozoa</taxon>
        <taxon>Kinetoplastea</taxon>
        <taxon>Metakinetoplastina</taxon>
        <taxon>Trypanosomatida</taxon>
        <taxon>Trypanosomatidae</taxon>
        <taxon>Novymonas</taxon>
    </lineage>
</organism>
<evidence type="ECO:0000313" key="4">
    <source>
        <dbReference type="EMBL" id="KAK7194031.1"/>
    </source>
</evidence>
<feature type="region of interest" description="Disordered" evidence="1">
    <location>
        <begin position="441"/>
        <end position="469"/>
    </location>
</feature>
<dbReference type="PRINTS" id="PR00700">
    <property type="entry name" value="PRTYPHPHTASE"/>
</dbReference>
<dbReference type="GO" id="GO:0004725">
    <property type="term" value="F:protein tyrosine phosphatase activity"/>
    <property type="evidence" value="ECO:0007669"/>
    <property type="project" value="InterPro"/>
</dbReference>
<dbReference type="PROSITE" id="PS50056">
    <property type="entry name" value="TYR_PHOSPHATASE_2"/>
    <property type="match status" value="1"/>
</dbReference>
<evidence type="ECO:0000259" key="2">
    <source>
        <dbReference type="PROSITE" id="PS50055"/>
    </source>
</evidence>
<dbReference type="PROSITE" id="PS00383">
    <property type="entry name" value="TYR_PHOSPHATASE_1"/>
    <property type="match status" value="1"/>
</dbReference>
<dbReference type="CDD" id="cd00047">
    <property type="entry name" value="PTPc"/>
    <property type="match status" value="1"/>
</dbReference>
<accession>A0AAW0EK58</accession>
<dbReference type="Gene3D" id="3.90.190.10">
    <property type="entry name" value="Protein tyrosine phosphatase superfamily"/>
    <property type="match status" value="1"/>
</dbReference>
<dbReference type="InterPro" id="IPR029021">
    <property type="entry name" value="Prot-tyrosine_phosphatase-like"/>
</dbReference>
<feature type="region of interest" description="Disordered" evidence="1">
    <location>
        <begin position="487"/>
        <end position="510"/>
    </location>
</feature>
<feature type="compositionally biased region" description="Polar residues" evidence="1">
    <location>
        <begin position="459"/>
        <end position="469"/>
    </location>
</feature>
<feature type="compositionally biased region" description="Low complexity" evidence="1">
    <location>
        <begin position="501"/>
        <end position="510"/>
    </location>
</feature>
<dbReference type="Pfam" id="PF00102">
    <property type="entry name" value="Y_phosphatase"/>
    <property type="match status" value="1"/>
</dbReference>
<dbReference type="InterPro" id="IPR050348">
    <property type="entry name" value="Protein-Tyr_Phosphatase"/>
</dbReference>
<dbReference type="SMART" id="SM00404">
    <property type="entry name" value="PTPc_motif"/>
    <property type="match status" value="1"/>
</dbReference>
<dbReference type="InterPro" id="IPR003595">
    <property type="entry name" value="Tyr_Pase_cat"/>
</dbReference>
<dbReference type="InterPro" id="IPR000387">
    <property type="entry name" value="Tyr_Pase_dom"/>
</dbReference>
<dbReference type="AlphaFoldDB" id="A0AAW0EK58"/>
<evidence type="ECO:0000313" key="5">
    <source>
        <dbReference type="Proteomes" id="UP001430356"/>
    </source>
</evidence>
<feature type="domain" description="Tyrosine specific protein phosphatases" evidence="3">
    <location>
        <begin position="212"/>
        <end position="287"/>
    </location>
</feature>